<feature type="region of interest" description="Disordered" evidence="4">
    <location>
        <begin position="159"/>
        <end position="240"/>
    </location>
</feature>
<comment type="subcellular location">
    <subcellularLocation>
        <location evidence="1">Nucleus</location>
    </subcellularLocation>
</comment>
<dbReference type="GO" id="GO:0006383">
    <property type="term" value="P:transcription by RNA polymerase III"/>
    <property type="evidence" value="ECO:0007669"/>
    <property type="project" value="UniProtKB-UniRule"/>
</dbReference>
<dbReference type="Proteomes" id="UP000515158">
    <property type="component" value="Unplaced"/>
</dbReference>
<evidence type="ECO:0000313" key="5">
    <source>
        <dbReference type="Proteomes" id="UP000515158"/>
    </source>
</evidence>
<name>A0A6P8ZAL6_THRPL</name>
<keyword evidence="3" id="KW-0539">Nucleus</keyword>
<dbReference type="AlphaFoldDB" id="A0A6P8ZAL6"/>
<evidence type="ECO:0000313" key="6">
    <source>
        <dbReference type="RefSeq" id="XP_034247676.1"/>
    </source>
</evidence>
<keyword evidence="5" id="KW-1185">Reference proteome</keyword>
<dbReference type="GeneID" id="117649234"/>
<feature type="compositionally biased region" description="Polar residues" evidence="4">
    <location>
        <begin position="25"/>
        <end position="39"/>
    </location>
</feature>
<dbReference type="KEGG" id="tpal:117649234"/>
<evidence type="ECO:0000256" key="2">
    <source>
        <dbReference type="ARBA" id="ARBA00008352"/>
    </source>
</evidence>
<dbReference type="InParanoid" id="A0A6P8ZAL6"/>
<gene>
    <name evidence="6" type="primary">LOC117649234</name>
</gene>
<evidence type="ECO:0000256" key="1">
    <source>
        <dbReference type="ARBA" id="ARBA00004123"/>
    </source>
</evidence>
<dbReference type="FunCoup" id="A0A6P8ZAL6">
    <property type="interactions" value="263"/>
</dbReference>
<reference evidence="6" key="1">
    <citation type="submission" date="2025-08" db="UniProtKB">
        <authorList>
            <consortium name="RefSeq"/>
        </authorList>
    </citation>
    <scope>IDENTIFICATION</scope>
    <source>
        <tissue evidence="6">Total insect</tissue>
    </source>
</reference>
<dbReference type="GO" id="GO:0005666">
    <property type="term" value="C:RNA polymerase III complex"/>
    <property type="evidence" value="ECO:0007669"/>
    <property type="project" value="UniProtKB-UniRule"/>
</dbReference>
<dbReference type="RefSeq" id="XP_034247676.1">
    <property type="nucleotide sequence ID" value="XM_034391785.1"/>
</dbReference>
<comment type="similarity">
    <text evidence="2">Belongs to the eukaryotic RPC7 RNA polymerase subunit family.</text>
</comment>
<dbReference type="OrthoDB" id="66964at2759"/>
<protein>
    <submittedName>
        <fullName evidence="6">DNA-directed RNA polymerase III subunit RPC7-like</fullName>
    </submittedName>
</protein>
<feature type="region of interest" description="Disordered" evidence="4">
    <location>
        <begin position="128"/>
        <end position="147"/>
    </location>
</feature>
<evidence type="ECO:0000256" key="4">
    <source>
        <dbReference type="SAM" id="MobiDB-lite"/>
    </source>
</evidence>
<dbReference type="Pfam" id="PF11705">
    <property type="entry name" value="RNA_pol_3_Rpc31"/>
    <property type="match status" value="1"/>
</dbReference>
<feature type="compositionally biased region" description="Acidic residues" evidence="4">
    <location>
        <begin position="222"/>
        <end position="240"/>
    </location>
</feature>
<proteinExistence type="inferred from homology"/>
<feature type="region of interest" description="Disordered" evidence="4">
    <location>
        <begin position="1"/>
        <end position="54"/>
    </location>
</feature>
<dbReference type="PANTHER" id="PTHR15367">
    <property type="entry name" value="DNA-DIRECTED RNA POLYMERASE III"/>
    <property type="match status" value="1"/>
</dbReference>
<organism evidence="6">
    <name type="scientific">Thrips palmi</name>
    <name type="common">Melon thrips</name>
    <dbReference type="NCBI Taxonomy" id="161013"/>
    <lineage>
        <taxon>Eukaryota</taxon>
        <taxon>Metazoa</taxon>
        <taxon>Ecdysozoa</taxon>
        <taxon>Arthropoda</taxon>
        <taxon>Hexapoda</taxon>
        <taxon>Insecta</taxon>
        <taxon>Pterygota</taxon>
        <taxon>Neoptera</taxon>
        <taxon>Paraneoptera</taxon>
        <taxon>Thysanoptera</taxon>
        <taxon>Terebrantia</taxon>
        <taxon>Thripoidea</taxon>
        <taxon>Thripidae</taxon>
        <taxon>Thrips</taxon>
    </lineage>
</organism>
<accession>A0A6P8ZAL6</accession>
<dbReference type="PANTHER" id="PTHR15367:SF2">
    <property type="entry name" value="DNA-DIRECTED RNA POLYMERASE III SUBUNIT"/>
    <property type="match status" value="1"/>
</dbReference>
<feature type="compositionally biased region" description="Acidic residues" evidence="4">
    <location>
        <begin position="193"/>
        <end position="214"/>
    </location>
</feature>
<dbReference type="CTD" id="10622"/>
<evidence type="ECO:0000256" key="3">
    <source>
        <dbReference type="ARBA" id="ARBA00023242"/>
    </source>
</evidence>
<dbReference type="InterPro" id="IPR024661">
    <property type="entry name" value="RNA_pol_III_Rpc31"/>
</dbReference>
<sequence>MGGRGRGRGSSHSFSREINERMGITTGNAPGQSNETQVEAVNEPPPLYPPLENRPVPLDTGVEGEYLLALKRDFVEYFHDSPSYLQHTIVKSDIQRFSDRYQTAALASRSIAQLVHDWSYLPRELHENGSKPLKRKRPSKAAKTKAKVLKKAEDITNRLEELEKREEEGSDADGADAEGAKVDIKEENKNAESEADEEVEDEDIDEEMDDENDDYVNNYFDNGEDYLEDEDDNLDEGGVY</sequence>
<feature type="compositionally biased region" description="Basic residues" evidence="4">
    <location>
        <begin position="132"/>
        <end position="147"/>
    </location>
</feature>
<feature type="compositionally biased region" description="Basic and acidic residues" evidence="4">
    <location>
        <begin position="178"/>
        <end position="192"/>
    </location>
</feature>